<evidence type="ECO:0000256" key="1">
    <source>
        <dbReference type="SAM" id="MobiDB-lite"/>
    </source>
</evidence>
<feature type="region of interest" description="Disordered" evidence="1">
    <location>
        <begin position="50"/>
        <end position="71"/>
    </location>
</feature>
<sequence length="71" mass="8111">MRVSTVRKGLFRTILPGLGECARVDMSAGDAAPYLEREMYVLLGFQPSFDQLPEKDSDAKPPSRRLWPEWK</sequence>
<dbReference type="EMBL" id="JACU01000002">
    <property type="protein sequence ID" value="KMS59405.1"/>
    <property type="molecule type" value="Genomic_DNA"/>
</dbReference>
<name>A0A0J8AZ05_9SPHN</name>
<organism evidence="2 3">
    <name type="scientific">Novosphingobium barchaimii LL02</name>
    <dbReference type="NCBI Taxonomy" id="1114963"/>
    <lineage>
        <taxon>Bacteria</taxon>
        <taxon>Pseudomonadati</taxon>
        <taxon>Pseudomonadota</taxon>
        <taxon>Alphaproteobacteria</taxon>
        <taxon>Sphingomonadales</taxon>
        <taxon>Sphingomonadaceae</taxon>
        <taxon>Novosphingobium</taxon>
    </lineage>
</organism>
<evidence type="ECO:0000313" key="3">
    <source>
        <dbReference type="Proteomes" id="UP000052268"/>
    </source>
</evidence>
<dbReference type="OrthoDB" id="7510061at2"/>
<accession>A0A0J8AZ05</accession>
<gene>
    <name evidence="2" type="ORF">V474_09365</name>
</gene>
<comment type="caution">
    <text evidence="2">The sequence shown here is derived from an EMBL/GenBank/DDBJ whole genome shotgun (WGS) entry which is preliminary data.</text>
</comment>
<dbReference type="Proteomes" id="UP000052268">
    <property type="component" value="Unassembled WGS sequence"/>
</dbReference>
<dbReference type="AlphaFoldDB" id="A0A0J8AZ05"/>
<proteinExistence type="predicted"/>
<feature type="compositionally biased region" description="Basic and acidic residues" evidence="1">
    <location>
        <begin position="52"/>
        <end position="71"/>
    </location>
</feature>
<reference evidence="2 3" key="1">
    <citation type="journal article" date="2015" name="G3 (Bethesda)">
        <title>Insights into Ongoing Evolution of the Hexachlorocyclohexane Catabolic Pathway from Comparative Genomics of Ten Sphingomonadaceae Strains.</title>
        <authorList>
            <person name="Pearce S.L."/>
            <person name="Oakeshott J.G."/>
            <person name="Pandey G."/>
        </authorList>
    </citation>
    <scope>NUCLEOTIDE SEQUENCE [LARGE SCALE GENOMIC DNA]</scope>
    <source>
        <strain evidence="2 3">LL02</strain>
    </source>
</reference>
<keyword evidence="3" id="KW-1185">Reference proteome</keyword>
<evidence type="ECO:0000313" key="2">
    <source>
        <dbReference type="EMBL" id="KMS59405.1"/>
    </source>
</evidence>
<protein>
    <submittedName>
        <fullName evidence="2">Uncharacterized protein</fullName>
    </submittedName>
</protein>